<keyword evidence="2" id="KW-1185">Reference proteome</keyword>
<dbReference type="KEGG" id="gni:GNIT_2226"/>
<evidence type="ECO:0000313" key="2">
    <source>
        <dbReference type="Proteomes" id="UP000009282"/>
    </source>
</evidence>
<dbReference type="Proteomes" id="UP000009282">
    <property type="component" value="Chromosome"/>
</dbReference>
<dbReference type="RefSeq" id="WP_014109202.1">
    <property type="nucleotide sequence ID" value="NC_016041.1"/>
</dbReference>
<gene>
    <name evidence="1" type="ordered locus">GNIT_2226</name>
</gene>
<evidence type="ECO:0000313" key="1">
    <source>
        <dbReference type="EMBL" id="AEP30329.1"/>
    </source>
</evidence>
<organism evidence="1 2">
    <name type="scientific">Glaciecola nitratireducens (strain JCM 12485 / KCTC 12276 / FR1064)</name>
    <dbReference type="NCBI Taxonomy" id="1085623"/>
    <lineage>
        <taxon>Bacteria</taxon>
        <taxon>Pseudomonadati</taxon>
        <taxon>Pseudomonadota</taxon>
        <taxon>Gammaproteobacteria</taxon>
        <taxon>Alteromonadales</taxon>
        <taxon>Alteromonadaceae</taxon>
        <taxon>Brumicola</taxon>
    </lineage>
</organism>
<protein>
    <submittedName>
        <fullName evidence="1">Uncharacterized protein</fullName>
    </submittedName>
</protein>
<dbReference type="HOGENOM" id="CLU_2180099_0_0_6"/>
<dbReference type="OrthoDB" id="6322352at2"/>
<reference evidence="1 2" key="1">
    <citation type="journal article" date="2011" name="J. Bacteriol.">
        <title>Complete genome sequence of seawater bacterium Glaciecola nitratireducens FR1064T.</title>
        <authorList>
            <person name="Bian F."/>
            <person name="Qin Q.L."/>
            <person name="Xie B.B."/>
            <person name="Shu Y.L."/>
            <person name="Zhang X.Y."/>
            <person name="Yu Y."/>
            <person name="Chen B."/>
            <person name="Chen X.L."/>
            <person name="Zhou B.C."/>
            <person name="Zhang Y.Z."/>
        </authorList>
    </citation>
    <scope>NUCLEOTIDE SEQUENCE [LARGE SCALE GENOMIC DNA]</scope>
    <source>
        <strain evidence="2">JCM 12485 / KCTC 12276 / FR1064</strain>
    </source>
</reference>
<name>G4QHV2_GLANF</name>
<accession>G4QHV2</accession>
<proteinExistence type="predicted"/>
<sequence length="109" mass="12275">MDTANIKSSNAIFIAKDSVDNAIQTPTIRRALLEQTADEEQRVGEKLEQQKLLAGNEEVFQRAASFKQSTSFDDNPNLRTRQELALYKSIDTQEKRDGITQLLGVDIYA</sequence>
<dbReference type="AlphaFoldDB" id="G4QHV2"/>
<dbReference type="STRING" id="1085623.GNIT_2226"/>
<dbReference type="EMBL" id="CP003060">
    <property type="protein sequence ID" value="AEP30329.1"/>
    <property type="molecule type" value="Genomic_DNA"/>
</dbReference>